<accession>A0A8T0G2F4</accession>
<name>A0A8T0G2F4_CERPU</name>
<gene>
    <name evidence="1" type="ORF">KC19_12G015800</name>
</gene>
<sequence>MGVKPMSPSANFTTYRLPPSAKSDIKANGFGHHSHVLPRTKATISSGLFRFLLCSRPSLQHSVDIEEDIASADFDEENAHYSNVDNGSNDVDWQIRTELQTVMRHLEVRWQLFDEALCRFRDLEAMLAICADKVRWRHYTSNGVKDAHVAEDLKSLILRKLSMEVSINRITQLSSCGDLGTSFDRDGHLGKLQSRDRARLQAALDYFYDGREEIRSSRSSVLEEDTYILCNQRGEVVEEGTQVVIWEEYNSTWYIRGCVSYPGRSKIHA</sequence>
<dbReference type="AlphaFoldDB" id="A0A8T0G2F4"/>
<proteinExistence type="predicted"/>
<keyword evidence="2" id="KW-1185">Reference proteome</keyword>
<organism evidence="1 2">
    <name type="scientific">Ceratodon purpureus</name>
    <name type="common">Fire moss</name>
    <name type="synonym">Dicranum purpureum</name>
    <dbReference type="NCBI Taxonomy" id="3225"/>
    <lineage>
        <taxon>Eukaryota</taxon>
        <taxon>Viridiplantae</taxon>
        <taxon>Streptophyta</taxon>
        <taxon>Embryophyta</taxon>
        <taxon>Bryophyta</taxon>
        <taxon>Bryophytina</taxon>
        <taxon>Bryopsida</taxon>
        <taxon>Dicranidae</taxon>
        <taxon>Pseudoditrichales</taxon>
        <taxon>Ditrichaceae</taxon>
        <taxon>Ceratodon</taxon>
    </lineage>
</organism>
<reference evidence="1" key="1">
    <citation type="submission" date="2020-06" db="EMBL/GenBank/DDBJ databases">
        <title>WGS assembly of Ceratodon purpureus strain R40.</title>
        <authorList>
            <person name="Carey S.B."/>
            <person name="Jenkins J."/>
            <person name="Shu S."/>
            <person name="Lovell J.T."/>
            <person name="Sreedasyam A."/>
            <person name="Maumus F."/>
            <person name="Tiley G.P."/>
            <person name="Fernandez-Pozo N."/>
            <person name="Barry K."/>
            <person name="Chen C."/>
            <person name="Wang M."/>
            <person name="Lipzen A."/>
            <person name="Daum C."/>
            <person name="Saski C.A."/>
            <person name="Payton A.C."/>
            <person name="Mcbreen J.C."/>
            <person name="Conrad R.E."/>
            <person name="Kollar L.M."/>
            <person name="Olsson S."/>
            <person name="Huttunen S."/>
            <person name="Landis J.B."/>
            <person name="Wickett N.J."/>
            <person name="Johnson M.G."/>
            <person name="Rensing S.A."/>
            <person name="Grimwood J."/>
            <person name="Schmutz J."/>
            <person name="Mcdaniel S.F."/>
        </authorList>
    </citation>
    <scope>NUCLEOTIDE SEQUENCE</scope>
    <source>
        <strain evidence="1">R40</strain>
    </source>
</reference>
<evidence type="ECO:0000313" key="2">
    <source>
        <dbReference type="Proteomes" id="UP000822688"/>
    </source>
</evidence>
<comment type="caution">
    <text evidence="1">The sequence shown here is derived from an EMBL/GenBank/DDBJ whole genome shotgun (WGS) entry which is preliminary data.</text>
</comment>
<evidence type="ECO:0000313" key="1">
    <source>
        <dbReference type="EMBL" id="KAG0553496.1"/>
    </source>
</evidence>
<protein>
    <submittedName>
        <fullName evidence="1">Uncharacterized protein</fullName>
    </submittedName>
</protein>
<dbReference type="EMBL" id="CM026433">
    <property type="protein sequence ID" value="KAG0553496.1"/>
    <property type="molecule type" value="Genomic_DNA"/>
</dbReference>
<dbReference type="Proteomes" id="UP000822688">
    <property type="component" value="Chromosome 12"/>
</dbReference>